<dbReference type="GO" id="GO:0005975">
    <property type="term" value="P:carbohydrate metabolic process"/>
    <property type="evidence" value="ECO:0007669"/>
    <property type="project" value="InterPro"/>
</dbReference>
<dbReference type="Gene3D" id="3.20.20.80">
    <property type="entry name" value="Glycosidases"/>
    <property type="match status" value="1"/>
</dbReference>
<dbReference type="InterPro" id="IPR032186">
    <property type="entry name" value="DUF5018"/>
</dbReference>
<dbReference type="InterPro" id="IPR017853">
    <property type="entry name" value="GH"/>
</dbReference>
<organism evidence="3 4">
    <name type="scientific">Halanaerobacter jeridensis</name>
    <dbReference type="NCBI Taxonomy" id="706427"/>
    <lineage>
        <taxon>Bacteria</taxon>
        <taxon>Bacillati</taxon>
        <taxon>Bacillota</taxon>
        <taxon>Clostridia</taxon>
        <taxon>Halanaerobiales</taxon>
        <taxon>Halobacteroidaceae</taxon>
        <taxon>Halanaerobacter</taxon>
    </lineage>
</organism>
<dbReference type="PANTHER" id="PTHR43002">
    <property type="entry name" value="GLYCOGEN DEBRANCHING ENZYME"/>
    <property type="match status" value="1"/>
</dbReference>
<dbReference type="Gene3D" id="2.60.40.1180">
    <property type="entry name" value="Golgi alpha-mannosidase II"/>
    <property type="match status" value="1"/>
</dbReference>
<dbReference type="CDD" id="cd11341">
    <property type="entry name" value="AmyAc_Pullulanase_LD-like"/>
    <property type="match status" value="1"/>
</dbReference>
<dbReference type="PROSITE" id="PS51257">
    <property type="entry name" value="PROKAR_LIPOPROTEIN"/>
    <property type="match status" value="1"/>
</dbReference>
<name>A0A938XVT2_9FIRM</name>
<dbReference type="Gene3D" id="2.60.40.2340">
    <property type="match status" value="1"/>
</dbReference>
<accession>A0A938XVT2</accession>
<comment type="similarity">
    <text evidence="1">Belongs to the glycosyl hydrolase 13 family.</text>
</comment>
<protein>
    <submittedName>
        <fullName evidence="3">Type I pullulanase</fullName>
    </submittedName>
</protein>
<sequence>MNAFSKDNVLVLLLVFLLTLLLISGCSSSDNDSDNINNETAKLNISVPLPNLQPDIAIQAITDDFSIDKIEVLVVNQNDTDDEYQRSKKINAETKKMAFSFNELRVGESYNITINAVDNSGYNVYSGTDTVTISNGSNIAKIDLDLLAAQGLVVNLKGIAEDSSGEVRLEPSDIEAKAISADIERVEFNNSLAANDYTLLIEINNKVVKTSEISLMPGRMTIINGIDMNNPDVYLKESDLEITWGQPGSGIGVSPRAKDFVNQIEVAINSTADVYYTLDGSNPRNNGQIYNGAITIGASMAVGERKTLKVFAEGEDGGVTKNSYQFTKKYAQANPNQTTMKLGALYTPQFTSFRIWSPDSKDVTVTVDGKEHQLRKLASFAGYEDIYHSKIMGDLEGAEYQFKIDEQAVRDPYGVMAKADKNVNIVMDVSSVQPDGGWSSRPELKQREDAVIYEMHVRDFTIDDSSGISDAKQGKFLGMVEEGTTIPGTSITTGIDHLKELGVTHVQIMPFYDFATEMYNWGYDPHNYNVPEDQYALDPDNYHQRVKEVKEMINQLHANGIRVIMDVVYNHTYSKEMFRGITNQYYTDGDWSGCGNSVDTSVAMVSRMIKDSLEYWVDEYNVDGFRFDLMGIYYEDAVKDWSQHLNEKYPERNLLLYGEPWAASGTPGDTVSYGDIAKLASGHIGSFNDQIRNAIIGSNKDALVDSYMFNRGTKAPIIKDVVTASNLGGFDFADPEQTINYVSAHDNLALWDNIKYEFANDDNLDLSTQKAYATRIDKFAMGIVGTSQGIPFMHGGDEMLRTKVPVGKDITNQDVFHHVENSYNAPDEYNKIDWNWKTEYDNDSNGLNDVYEYYQDLIALRKNHPAFRMNTYDQIDRNVSSYVADDNSKVVIAIIDGAKVGDNWEEIRVIYNSGADYSYKLPAGEWEKVFTAEGRVTEEVSGTVNCEGTAVTIFAGQSSSTSVNLTIKGPLGEQLAPGTEVIASVNSGVEKLKKIDENGQIKFSDLAVQDTLFSLEVTEVGKTEVKLSLSETINNFEVSLESLPYVDGEKESKWEDDAKVFTDPTADNFYGSSGDSIDSIYLTNNEEKLYAYISLDSYTWGKEAMFYIDVIKNQSGITDFSSTTDWSWGNAHAILPDSVEGVLSVFGDRSGYGFYTFLAGDETEKSSVVDIAYKDGNIEMSVPLTTLDLNSGDQIKVFASINDGPNSIHDVVPGTGTDDVISDGERVFDFSNLTTETSYVIGGGTPRSNEKEITDFELAEERGTVTINNNNKTVKIEVTSETDLSNLTPIIEVSDEATVDPESGIEQNFEMPVTYTVTAENGTKQGWLVMVTKNER</sequence>
<evidence type="ECO:0000256" key="1">
    <source>
        <dbReference type="ARBA" id="ARBA00008061"/>
    </source>
</evidence>
<reference evidence="3" key="1">
    <citation type="submission" date="2021-01" db="EMBL/GenBank/DDBJ databases">
        <title>Genomic Encyclopedia of Type Strains, Phase IV (KMG-IV): sequencing the most valuable type-strain genomes for metagenomic binning, comparative biology and taxonomic classification.</title>
        <authorList>
            <person name="Goeker M."/>
        </authorList>
    </citation>
    <scope>NUCLEOTIDE SEQUENCE</scope>
    <source>
        <strain evidence="3">DSM 23230</strain>
    </source>
</reference>
<dbReference type="SUPFAM" id="SSF81296">
    <property type="entry name" value="E set domains"/>
    <property type="match status" value="1"/>
</dbReference>
<gene>
    <name evidence="3" type="ORF">JOC47_002615</name>
</gene>
<dbReference type="Pfam" id="PF13290">
    <property type="entry name" value="CHB_HEX_C_1"/>
    <property type="match status" value="1"/>
</dbReference>
<dbReference type="Proteomes" id="UP000774000">
    <property type="component" value="Unassembled WGS sequence"/>
</dbReference>
<dbReference type="InterPro" id="IPR014756">
    <property type="entry name" value="Ig_E-set"/>
</dbReference>
<dbReference type="EMBL" id="JAFBDQ010000016">
    <property type="protein sequence ID" value="MBM7557749.1"/>
    <property type="molecule type" value="Genomic_DNA"/>
</dbReference>
<comment type="caution">
    <text evidence="3">The sequence shown here is derived from an EMBL/GenBank/DDBJ whole genome shotgun (WGS) entry which is preliminary data.</text>
</comment>
<dbReference type="Pfam" id="PF02922">
    <property type="entry name" value="CBM_48"/>
    <property type="match status" value="1"/>
</dbReference>
<proteinExistence type="inferred from homology"/>
<dbReference type="Pfam" id="PF16410">
    <property type="entry name" value="DUF5018"/>
    <property type="match status" value="1"/>
</dbReference>
<dbReference type="SMART" id="SM00642">
    <property type="entry name" value="Aamy"/>
    <property type="match status" value="1"/>
</dbReference>
<dbReference type="InterPro" id="IPR004193">
    <property type="entry name" value="Glyco_hydro_13_N"/>
</dbReference>
<dbReference type="SUPFAM" id="SSF51445">
    <property type="entry name" value="(Trans)glycosidases"/>
    <property type="match status" value="1"/>
</dbReference>
<dbReference type="Gene3D" id="2.60.40.10">
    <property type="entry name" value="Immunoglobulins"/>
    <property type="match status" value="1"/>
</dbReference>
<evidence type="ECO:0000259" key="2">
    <source>
        <dbReference type="SMART" id="SM00642"/>
    </source>
</evidence>
<dbReference type="InterPro" id="IPR013780">
    <property type="entry name" value="Glyco_hydro_b"/>
</dbReference>
<keyword evidence="4" id="KW-1185">Reference proteome</keyword>
<dbReference type="RefSeq" id="WP_204702495.1">
    <property type="nucleotide sequence ID" value="NZ_JAFBDQ010000016.1"/>
</dbReference>
<evidence type="ECO:0000313" key="4">
    <source>
        <dbReference type="Proteomes" id="UP000774000"/>
    </source>
</evidence>
<dbReference type="GO" id="GO:0004553">
    <property type="term" value="F:hydrolase activity, hydrolyzing O-glycosyl compounds"/>
    <property type="evidence" value="ECO:0007669"/>
    <property type="project" value="InterPro"/>
</dbReference>
<dbReference type="InterPro" id="IPR013783">
    <property type="entry name" value="Ig-like_fold"/>
</dbReference>
<feature type="domain" description="Glycosyl hydrolase family 13 catalytic" evidence="2">
    <location>
        <begin position="454"/>
        <end position="861"/>
    </location>
</feature>
<evidence type="ECO:0000313" key="3">
    <source>
        <dbReference type="EMBL" id="MBM7557749.1"/>
    </source>
</evidence>
<dbReference type="InterPro" id="IPR059177">
    <property type="entry name" value="GH29D-like_dom"/>
</dbReference>
<dbReference type="Pfam" id="PF00128">
    <property type="entry name" value="Alpha-amylase"/>
    <property type="match status" value="1"/>
</dbReference>
<dbReference type="InterPro" id="IPR006047">
    <property type="entry name" value="GH13_cat_dom"/>
</dbReference>